<accession>A0AA38T0M9</accession>
<dbReference type="SUPFAM" id="SSF52113">
    <property type="entry name" value="BRCT domain"/>
    <property type="match status" value="1"/>
</dbReference>
<dbReference type="Gene3D" id="3.40.50.10190">
    <property type="entry name" value="BRCT domain"/>
    <property type="match status" value="1"/>
</dbReference>
<keyword evidence="4" id="KW-0234">DNA repair</keyword>
<protein>
    <submittedName>
        <fullName evidence="6">Uncharacterized protein</fullName>
    </submittedName>
</protein>
<evidence type="ECO:0000256" key="4">
    <source>
        <dbReference type="ARBA" id="ARBA00023204"/>
    </source>
</evidence>
<dbReference type="Gene3D" id="3.30.40.10">
    <property type="entry name" value="Zinc/RING finger domain, C3HC4 (zinc finger)"/>
    <property type="match status" value="1"/>
</dbReference>
<keyword evidence="2" id="KW-0677">Repeat</keyword>
<dbReference type="GO" id="GO:0000724">
    <property type="term" value="P:double-strand break repair via homologous recombination"/>
    <property type="evidence" value="ECO:0007669"/>
    <property type="project" value="TreeGrafter"/>
</dbReference>
<evidence type="ECO:0000256" key="1">
    <source>
        <dbReference type="ARBA" id="ARBA00004123"/>
    </source>
</evidence>
<organism evidence="6 7">
    <name type="scientific">Centaurea solstitialis</name>
    <name type="common">yellow star-thistle</name>
    <dbReference type="NCBI Taxonomy" id="347529"/>
    <lineage>
        <taxon>Eukaryota</taxon>
        <taxon>Viridiplantae</taxon>
        <taxon>Streptophyta</taxon>
        <taxon>Embryophyta</taxon>
        <taxon>Tracheophyta</taxon>
        <taxon>Spermatophyta</taxon>
        <taxon>Magnoliopsida</taxon>
        <taxon>eudicotyledons</taxon>
        <taxon>Gunneridae</taxon>
        <taxon>Pentapetalae</taxon>
        <taxon>asterids</taxon>
        <taxon>campanulids</taxon>
        <taxon>Asterales</taxon>
        <taxon>Asteraceae</taxon>
        <taxon>Carduoideae</taxon>
        <taxon>Cardueae</taxon>
        <taxon>Centaureinae</taxon>
        <taxon>Centaurea</taxon>
    </lineage>
</organism>
<dbReference type="InterPro" id="IPR013083">
    <property type="entry name" value="Znf_RING/FYVE/PHD"/>
</dbReference>
<proteinExistence type="predicted"/>
<dbReference type="InterPro" id="IPR031099">
    <property type="entry name" value="BRCA1-associated"/>
</dbReference>
<comment type="subcellular location">
    <subcellularLocation>
        <location evidence="1">Nucleus</location>
    </subcellularLocation>
</comment>
<dbReference type="GO" id="GO:0004842">
    <property type="term" value="F:ubiquitin-protein transferase activity"/>
    <property type="evidence" value="ECO:0007669"/>
    <property type="project" value="TreeGrafter"/>
</dbReference>
<dbReference type="PANTHER" id="PTHR13763">
    <property type="entry name" value="BREAST CANCER TYPE 1 SUSCEPTIBILITY PROTEIN BRCA1"/>
    <property type="match status" value="1"/>
</dbReference>
<keyword evidence="7" id="KW-1185">Reference proteome</keyword>
<dbReference type="GO" id="GO:0005634">
    <property type="term" value="C:nucleus"/>
    <property type="evidence" value="ECO:0007669"/>
    <property type="project" value="UniProtKB-SubCell"/>
</dbReference>
<dbReference type="PANTHER" id="PTHR13763:SF9">
    <property type="entry name" value="BRCA1-ASSOCIATED RING DOMAIN PROTEIN 1"/>
    <property type="match status" value="1"/>
</dbReference>
<evidence type="ECO:0000256" key="2">
    <source>
        <dbReference type="ARBA" id="ARBA00022737"/>
    </source>
</evidence>
<dbReference type="Proteomes" id="UP001172457">
    <property type="component" value="Chromosome 4"/>
</dbReference>
<dbReference type="AlphaFoldDB" id="A0AA38T0M9"/>
<reference evidence="6" key="1">
    <citation type="submission" date="2023-03" db="EMBL/GenBank/DDBJ databases">
        <title>Chromosome-scale reference genome and RAD-based genetic map of yellow starthistle (Centaurea solstitialis) reveal putative structural variation and QTLs associated with invader traits.</title>
        <authorList>
            <person name="Reatini B."/>
            <person name="Cang F.A."/>
            <person name="Jiang Q."/>
            <person name="Mckibben M.T.W."/>
            <person name="Barker M.S."/>
            <person name="Rieseberg L.H."/>
            <person name="Dlugosch K.M."/>
        </authorList>
    </citation>
    <scope>NUCLEOTIDE SEQUENCE</scope>
    <source>
        <strain evidence="6">CAN-66</strain>
        <tissue evidence="6">Leaf</tissue>
    </source>
</reference>
<evidence type="ECO:0000313" key="6">
    <source>
        <dbReference type="EMBL" id="KAJ9552240.1"/>
    </source>
</evidence>
<name>A0AA38T0M9_9ASTR</name>
<comment type="caution">
    <text evidence="6">The sequence shown here is derived from an EMBL/GenBank/DDBJ whole genome shotgun (WGS) entry which is preliminary data.</text>
</comment>
<dbReference type="GO" id="GO:0045944">
    <property type="term" value="P:positive regulation of transcription by RNA polymerase II"/>
    <property type="evidence" value="ECO:0007669"/>
    <property type="project" value="TreeGrafter"/>
</dbReference>
<sequence>MASPPSHIHPLDIEALTATFTAALAPLTNQVTQLNTLITGCPKRGGYVNQPSRYSRPMSYHHHHRHHYYKPIESPPLEPIEVPADNIDFKKDLPKKALPDETDEGIIEPQEEISIEVEVSEVDLVPTVEEAGSQLIEDTLEPPKSFEVKNDVSIVVASEVLDQTQTSPTKGIVAYYPYTLDRFKLVWKRSQSMGVDPFWNFVDDLLVRPKDVIYDLRLHRNPEKLRDFQVNSRSSSFQVGVTDVDQFRPVLEFFRDFWKPKKRARKKKIFTHRGRADLAARDYGSRREAVAGFLACQLWGHQSNHGYLVELHMGAVLGCYMKSCPRSYHVPCAYDDFDCRWDCDDFLFLCPKHASHKFPMEQKSKAGKHDTIERASTHLNACNSFLKGGKNLVLCGSALSLNEKKTVSSFILLRNLWVFHGSFLIHNSENAVFSVVGQWCPNTGDLNVTHVVAAVDSKGACTRTLKVLMAILNGKWIVTVECKVSDLSLSIPRVKACVKAGRVVDEEPYEVQLDTHGCSGGPKAGRLRILNNSTSENRLFGGYAGRHHRTILLSLKIVLEIPAIEKYCTVIPQTSLIKYSVLDIEIQILSSGIRACVQNTL</sequence>
<evidence type="ECO:0000256" key="3">
    <source>
        <dbReference type="ARBA" id="ARBA00022763"/>
    </source>
</evidence>
<gene>
    <name evidence="6" type="ORF">OSB04_016285</name>
</gene>
<keyword evidence="3" id="KW-0227">DNA damage</keyword>
<evidence type="ECO:0000313" key="7">
    <source>
        <dbReference type="Proteomes" id="UP001172457"/>
    </source>
</evidence>
<keyword evidence="5" id="KW-0539">Nucleus</keyword>
<dbReference type="EMBL" id="JARYMX010000004">
    <property type="protein sequence ID" value="KAJ9552240.1"/>
    <property type="molecule type" value="Genomic_DNA"/>
</dbReference>
<dbReference type="InterPro" id="IPR036420">
    <property type="entry name" value="BRCT_dom_sf"/>
</dbReference>
<evidence type="ECO:0000256" key="5">
    <source>
        <dbReference type="ARBA" id="ARBA00023242"/>
    </source>
</evidence>